<name>A0AAV9GBF6_9PEZI</name>
<sequence length="278" mass="31476">MCKRITPKHPWCSCHQSGMIDSWLAQDNGYPDCPHHITITNFGIGDFNAEDGFVQVLRHQDHEEIVSILRDYPGAEAKWEHCARYREMFSFNGSIHPGLERMCPETTEKELRRSTDDNNGENIFKWDGLCHRCDVNRRAKKDMIPLRLVKLRRGTKAEVRTWARNHMLKDWPEGFPVLAYPDGTLLEAKIADAIVDRPANCVGQRVFVYLATDLKPVKYGGRWVTGEDWSAVFLLPSPDALDNDKAPAPMPGTKIQAPQNALVKGFWSAVSSIFGGGR</sequence>
<comment type="caution">
    <text evidence="1">The sequence shown here is derived from an EMBL/GenBank/DDBJ whole genome shotgun (WGS) entry which is preliminary data.</text>
</comment>
<reference evidence="1" key="1">
    <citation type="journal article" date="2023" name="Mol. Phylogenet. Evol.">
        <title>Genome-scale phylogeny and comparative genomics of the fungal order Sordariales.</title>
        <authorList>
            <person name="Hensen N."/>
            <person name="Bonometti L."/>
            <person name="Westerberg I."/>
            <person name="Brannstrom I.O."/>
            <person name="Guillou S."/>
            <person name="Cros-Aarteil S."/>
            <person name="Calhoun S."/>
            <person name="Haridas S."/>
            <person name="Kuo A."/>
            <person name="Mondo S."/>
            <person name="Pangilinan J."/>
            <person name="Riley R."/>
            <person name="LaButti K."/>
            <person name="Andreopoulos B."/>
            <person name="Lipzen A."/>
            <person name="Chen C."/>
            <person name="Yan M."/>
            <person name="Daum C."/>
            <person name="Ng V."/>
            <person name="Clum A."/>
            <person name="Steindorff A."/>
            <person name="Ohm R.A."/>
            <person name="Martin F."/>
            <person name="Silar P."/>
            <person name="Natvig D.O."/>
            <person name="Lalanne C."/>
            <person name="Gautier V."/>
            <person name="Ament-Velasquez S.L."/>
            <person name="Kruys A."/>
            <person name="Hutchinson M.I."/>
            <person name="Powell A.J."/>
            <person name="Barry K."/>
            <person name="Miller A.N."/>
            <person name="Grigoriev I.V."/>
            <person name="Debuchy R."/>
            <person name="Gladieux P."/>
            <person name="Hiltunen Thoren M."/>
            <person name="Johannesson H."/>
        </authorList>
    </citation>
    <scope>NUCLEOTIDE SEQUENCE</scope>
    <source>
        <strain evidence="1">PSN243</strain>
    </source>
</reference>
<evidence type="ECO:0000313" key="1">
    <source>
        <dbReference type="EMBL" id="KAK4445780.1"/>
    </source>
</evidence>
<protein>
    <submittedName>
        <fullName evidence="1">Uncharacterized protein</fullName>
    </submittedName>
</protein>
<dbReference type="Proteomes" id="UP001321760">
    <property type="component" value="Unassembled WGS sequence"/>
</dbReference>
<proteinExistence type="predicted"/>
<accession>A0AAV9GBF6</accession>
<organism evidence="1 2">
    <name type="scientific">Podospora aff. communis PSN243</name>
    <dbReference type="NCBI Taxonomy" id="3040156"/>
    <lineage>
        <taxon>Eukaryota</taxon>
        <taxon>Fungi</taxon>
        <taxon>Dikarya</taxon>
        <taxon>Ascomycota</taxon>
        <taxon>Pezizomycotina</taxon>
        <taxon>Sordariomycetes</taxon>
        <taxon>Sordariomycetidae</taxon>
        <taxon>Sordariales</taxon>
        <taxon>Podosporaceae</taxon>
        <taxon>Podospora</taxon>
    </lineage>
</organism>
<reference evidence="1" key="2">
    <citation type="submission" date="2023-05" db="EMBL/GenBank/DDBJ databases">
        <authorList>
            <consortium name="Lawrence Berkeley National Laboratory"/>
            <person name="Steindorff A."/>
            <person name="Hensen N."/>
            <person name="Bonometti L."/>
            <person name="Westerberg I."/>
            <person name="Brannstrom I.O."/>
            <person name="Guillou S."/>
            <person name="Cros-Aarteil S."/>
            <person name="Calhoun S."/>
            <person name="Haridas S."/>
            <person name="Kuo A."/>
            <person name="Mondo S."/>
            <person name="Pangilinan J."/>
            <person name="Riley R."/>
            <person name="Labutti K."/>
            <person name="Andreopoulos B."/>
            <person name="Lipzen A."/>
            <person name="Chen C."/>
            <person name="Yanf M."/>
            <person name="Daum C."/>
            <person name="Ng V."/>
            <person name="Clum A."/>
            <person name="Ohm R."/>
            <person name="Martin F."/>
            <person name="Silar P."/>
            <person name="Natvig D."/>
            <person name="Lalanne C."/>
            <person name="Gautier V."/>
            <person name="Ament-Velasquez S.L."/>
            <person name="Kruys A."/>
            <person name="Hutchinson M.I."/>
            <person name="Powell A.J."/>
            <person name="Barry K."/>
            <person name="Miller A.N."/>
            <person name="Grigoriev I.V."/>
            <person name="Debuchy R."/>
            <person name="Gladieux P."/>
            <person name="Thoren M.H."/>
            <person name="Johannesson H."/>
        </authorList>
    </citation>
    <scope>NUCLEOTIDE SEQUENCE</scope>
    <source>
        <strain evidence="1">PSN243</strain>
    </source>
</reference>
<dbReference type="EMBL" id="MU865962">
    <property type="protein sequence ID" value="KAK4445780.1"/>
    <property type="molecule type" value="Genomic_DNA"/>
</dbReference>
<dbReference type="AlphaFoldDB" id="A0AAV9GBF6"/>
<evidence type="ECO:0000313" key="2">
    <source>
        <dbReference type="Proteomes" id="UP001321760"/>
    </source>
</evidence>
<gene>
    <name evidence="1" type="ORF">QBC34DRAFT_441411</name>
</gene>
<keyword evidence="2" id="KW-1185">Reference proteome</keyword>